<keyword evidence="2" id="KW-1185">Reference proteome</keyword>
<dbReference type="InterPro" id="IPR016193">
    <property type="entry name" value="Cytidine_deaminase-like"/>
</dbReference>
<evidence type="ECO:0008006" key="3">
    <source>
        <dbReference type="Google" id="ProtNLM"/>
    </source>
</evidence>
<accession>A0AAD5K8C5</accession>
<gene>
    <name evidence="1" type="ORF">BDA99DRAFT_562165</name>
</gene>
<evidence type="ECO:0000313" key="1">
    <source>
        <dbReference type="EMBL" id="KAI9255648.1"/>
    </source>
</evidence>
<evidence type="ECO:0000313" key="2">
    <source>
        <dbReference type="Proteomes" id="UP001209540"/>
    </source>
</evidence>
<dbReference type="EMBL" id="JAIXMP010000022">
    <property type="protein sequence ID" value="KAI9255648.1"/>
    <property type="molecule type" value="Genomic_DNA"/>
</dbReference>
<proteinExistence type="predicted"/>
<comment type="caution">
    <text evidence="1">The sequence shown here is derived from an EMBL/GenBank/DDBJ whole genome shotgun (WGS) entry which is preliminary data.</text>
</comment>
<organism evidence="1 2">
    <name type="scientific">Phascolomyces articulosus</name>
    <dbReference type="NCBI Taxonomy" id="60185"/>
    <lineage>
        <taxon>Eukaryota</taxon>
        <taxon>Fungi</taxon>
        <taxon>Fungi incertae sedis</taxon>
        <taxon>Mucoromycota</taxon>
        <taxon>Mucoromycotina</taxon>
        <taxon>Mucoromycetes</taxon>
        <taxon>Mucorales</taxon>
        <taxon>Lichtheimiaceae</taxon>
        <taxon>Phascolomyces</taxon>
    </lineage>
</organism>
<sequence length="128" mass="14137">MTTEPHNKETAIKYLREAIKVTKCSRAMGRHPFAVILVDDATGEMLSQPINGGSVVHAEARIARTGESELATMATNSKKNPTLDLPCREVFKTGSRTVNVYGPYPELYEEFKVDHIVISGNPTNILIH</sequence>
<protein>
    <recommendedName>
        <fullName evidence="3">Cytidine deaminase</fullName>
    </recommendedName>
</protein>
<dbReference type="GO" id="GO:0003824">
    <property type="term" value="F:catalytic activity"/>
    <property type="evidence" value="ECO:0007669"/>
    <property type="project" value="InterPro"/>
</dbReference>
<dbReference type="AlphaFoldDB" id="A0AAD5K8C5"/>
<dbReference type="Proteomes" id="UP001209540">
    <property type="component" value="Unassembled WGS sequence"/>
</dbReference>
<reference evidence="1" key="1">
    <citation type="journal article" date="2022" name="IScience">
        <title>Evolution of zygomycete secretomes and the origins of terrestrial fungal ecologies.</title>
        <authorList>
            <person name="Chang Y."/>
            <person name="Wang Y."/>
            <person name="Mondo S."/>
            <person name="Ahrendt S."/>
            <person name="Andreopoulos W."/>
            <person name="Barry K."/>
            <person name="Beard J."/>
            <person name="Benny G.L."/>
            <person name="Blankenship S."/>
            <person name="Bonito G."/>
            <person name="Cuomo C."/>
            <person name="Desiro A."/>
            <person name="Gervers K.A."/>
            <person name="Hundley H."/>
            <person name="Kuo A."/>
            <person name="LaButti K."/>
            <person name="Lang B.F."/>
            <person name="Lipzen A."/>
            <person name="O'Donnell K."/>
            <person name="Pangilinan J."/>
            <person name="Reynolds N."/>
            <person name="Sandor L."/>
            <person name="Smith M.E."/>
            <person name="Tsang A."/>
            <person name="Grigoriev I.V."/>
            <person name="Stajich J.E."/>
            <person name="Spatafora J.W."/>
        </authorList>
    </citation>
    <scope>NUCLEOTIDE SEQUENCE</scope>
    <source>
        <strain evidence="1">RSA 2281</strain>
    </source>
</reference>
<name>A0AAD5K8C5_9FUNG</name>
<dbReference type="GO" id="GO:0006139">
    <property type="term" value="P:nucleobase-containing compound metabolic process"/>
    <property type="evidence" value="ECO:0007669"/>
    <property type="project" value="UniProtKB-ARBA"/>
</dbReference>
<reference evidence="1" key="2">
    <citation type="submission" date="2023-02" db="EMBL/GenBank/DDBJ databases">
        <authorList>
            <consortium name="DOE Joint Genome Institute"/>
            <person name="Mondo S.J."/>
            <person name="Chang Y."/>
            <person name="Wang Y."/>
            <person name="Ahrendt S."/>
            <person name="Andreopoulos W."/>
            <person name="Barry K."/>
            <person name="Beard J."/>
            <person name="Benny G.L."/>
            <person name="Blankenship S."/>
            <person name="Bonito G."/>
            <person name="Cuomo C."/>
            <person name="Desiro A."/>
            <person name="Gervers K.A."/>
            <person name="Hundley H."/>
            <person name="Kuo A."/>
            <person name="LaButti K."/>
            <person name="Lang B.F."/>
            <person name="Lipzen A."/>
            <person name="O'Donnell K."/>
            <person name="Pangilinan J."/>
            <person name="Reynolds N."/>
            <person name="Sandor L."/>
            <person name="Smith M.W."/>
            <person name="Tsang A."/>
            <person name="Grigoriev I.V."/>
            <person name="Stajich J.E."/>
            <person name="Spatafora J.W."/>
        </authorList>
    </citation>
    <scope>NUCLEOTIDE SEQUENCE</scope>
    <source>
        <strain evidence="1">RSA 2281</strain>
    </source>
</reference>
<dbReference type="SUPFAM" id="SSF53927">
    <property type="entry name" value="Cytidine deaminase-like"/>
    <property type="match status" value="1"/>
</dbReference>